<evidence type="ECO:0000313" key="4">
    <source>
        <dbReference type="EMBL" id="TSJ43050.1"/>
    </source>
</evidence>
<keyword evidence="1" id="KW-0677">Repeat</keyword>
<evidence type="ECO:0000256" key="3">
    <source>
        <dbReference type="SAM" id="Phobius"/>
    </source>
</evidence>
<gene>
    <name evidence="4" type="ORF">FO440_02340</name>
</gene>
<feature type="transmembrane region" description="Helical" evidence="3">
    <location>
        <begin position="167"/>
        <end position="185"/>
    </location>
</feature>
<dbReference type="EMBL" id="VLPK01000001">
    <property type="protein sequence ID" value="TSJ43050.1"/>
    <property type="molecule type" value="Genomic_DNA"/>
</dbReference>
<organism evidence="4 5">
    <name type="scientific">Mucilaginibacter corticis</name>
    <dbReference type="NCBI Taxonomy" id="2597670"/>
    <lineage>
        <taxon>Bacteria</taxon>
        <taxon>Pseudomonadati</taxon>
        <taxon>Bacteroidota</taxon>
        <taxon>Sphingobacteriia</taxon>
        <taxon>Sphingobacteriales</taxon>
        <taxon>Sphingobacteriaceae</taxon>
        <taxon>Mucilaginibacter</taxon>
    </lineage>
</organism>
<feature type="transmembrane region" description="Helical" evidence="3">
    <location>
        <begin position="21"/>
        <end position="41"/>
    </location>
</feature>
<keyword evidence="4" id="KW-0808">Transferase</keyword>
<name>A0A556MSX6_9SPHI</name>
<feature type="transmembrane region" description="Helical" evidence="3">
    <location>
        <begin position="102"/>
        <end position="127"/>
    </location>
</feature>
<feature type="transmembrane region" description="Helical" evidence="3">
    <location>
        <begin position="192"/>
        <end position="220"/>
    </location>
</feature>
<protein>
    <submittedName>
        <fullName evidence="4">Glycosyltransferase family 39 protein</fullName>
    </submittedName>
</protein>
<keyword evidence="3" id="KW-0812">Transmembrane</keyword>
<feature type="transmembrane region" description="Helical" evidence="3">
    <location>
        <begin position="313"/>
        <end position="331"/>
    </location>
</feature>
<dbReference type="InterPro" id="IPR052346">
    <property type="entry name" value="O-mannosyl-transferase_TMTC"/>
</dbReference>
<keyword evidence="5" id="KW-1185">Reference proteome</keyword>
<keyword evidence="3" id="KW-1133">Transmembrane helix</keyword>
<keyword evidence="2" id="KW-0802">TPR repeat</keyword>
<feature type="transmembrane region" description="Helical" evidence="3">
    <location>
        <begin position="337"/>
        <end position="354"/>
    </location>
</feature>
<dbReference type="RefSeq" id="WP_144246615.1">
    <property type="nucleotide sequence ID" value="NZ_VLPK01000001.1"/>
</dbReference>
<evidence type="ECO:0000256" key="1">
    <source>
        <dbReference type="ARBA" id="ARBA00022737"/>
    </source>
</evidence>
<proteinExistence type="predicted"/>
<keyword evidence="3" id="KW-0472">Membrane</keyword>
<reference evidence="4 5" key="1">
    <citation type="submission" date="2019-07" db="EMBL/GenBank/DDBJ databases">
        <authorList>
            <person name="Huq M.A."/>
        </authorList>
    </citation>
    <scope>NUCLEOTIDE SEQUENCE [LARGE SCALE GENOMIC DNA]</scope>
    <source>
        <strain evidence="4 5">MAH-19</strain>
    </source>
</reference>
<dbReference type="PANTHER" id="PTHR44227:SF3">
    <property type="entry name" value="PROTEIN O-MANNOSYL-TRANSFERASE TMTC4"/>
    <property type="match status" value="1"/>
</dbReference>
<evidence type="ECO:0000256" key="2">
    <source>
        <dbReference type="ARBA" id="ARBA00022803"/>
    </source>
</evidence>
<dbReference type="GO" id="GO:0016740">
    <property type="term" value="F:transferase activity"/>
    <property type="evidence" value="ECO:0007669"/>
    <property type="project" value="UniProtKB-KW"/>
</dbReference>
<comment type="caution">
    <text evidence="4">The sequence shown here is derived from an EMBL/GenBank/DDBJ whole genome shotgun (WGS) entry which is preliminary data.</text>
</comment>
<feature type="transmembrane region" description="Helical" evidence="3">
    <location>
        <begin position="139"/>
        <end position="161"/>
    </location>
</feature>
<accession>A0A556MSX6</accession>
<dbReference type="Proteomes" id="UP000318733">
    <property type="component" value="Unassembled WGS sequence"/>
</dbReference>
<feature type="transmembrane region" description="Helical" evidence="3">
    <location>
        <begin position="391"/>
        <end position="410"/>
    </location>
</feature>
<dbReference type="OrthoDB" id="1100887at2"/>
<evidence type="ECO:0000313" key="5">
    <source>
        <dbReference type="Proteomes" id="UP000318733"/>
    </source>
</evidence>
<dbReference type="PANTHER" id="PTHR44227">
    <property type="match status" value="1"/>
</dbReference>
<dbReference type="AlphaFoldDB" id="A0A556MSX6"/>
<feature type="transmembrane region" description="Helical" evidence="3">
    <location>
        <begin position="366"/>
        <end position="385"/>
    </location>
</feature>
<sequence>MNSSIMQKKGFSISGEIAKTKLSLIISISLSLIVFLVYIPVLSNKFQLGWDDQVIVINGYTGGGLRVDNLWLILTQFYAGQYAPVNQLYYSIIYSIFGYNPFWFHLFSVLIHLANVLLTYSFIKLLLTEAKGFDDKSTYRIAFITALLMAVHPFLVESVAWVAASKVLIYAFFYLTALHVYVKYVKSKHVKYYLLIITLFVLSFGAKEQAVILPFCFLLIDYVLKRDIRSKVVWYEKLPLILLAVVFTSITLLSHKAIPSDLHIRQLRYPFYQNVIFACYTITEYLVKCLIPVKLQYIYLFPNAVGQEVPIRFWIYPACIIIIIVSFFNFWKQKWVLFGISFFIIHLVMVLHIVPMDRFAIMADRYVYLASIGVFFLMAYFFNQVIDKQYYKYWVQVVGFVYLTTIAIYANQHSRMWHDSDKLKRDLAPEVIYRIQLQEQLYSK</sequence>
<feature type="transmembrane region" description="Helical" evidence="3">
    <location>
        <begin position="240"/>
        <end position="258"/>
    </location>
</feature>